<evidence type="ECO:0008006" key="4">
    <source>
        <dbReference type="Google" id="ProtNLM"/>
    </source>
</evidence>
<dbReference type="AlphaFoldDB" id="A0A1N6ETP6"/>
<accession>A0A1N6ETP6</accession>
<evidence type="ECO:0000313" key="3">
    <source>
        <dbReference type="Proteomes" id="UP000185003"/>
    </source>
</evidence>
<keyword evidence="3" id="KW-1185">Reference proteome</keyword>
<evidence type="ECO:0000313" key="2">
    <source>
        <dbReference type="EMBL" id="SIN86293.1"/>
    </source>
</evidence>
<gene>
    <name evidence="2" type="ORF">SAMN04488055_1818</name>
</gene>
<feature type="chain" id="PRO_5012952439" description="GLPGLI family protein" evidence="1">
    <location>
        <begin position="19"/>
        <end position="286"/>
    </location>
</feature>
<name>A0A1N6ETP6_9BACT</name>
<sequence length="286" mass="31926">MRAFFVLLFLCSGFTAMGQDLFARLQAISNSGTDFFNVDGIEITSQQVDIPFTEKSIRKKYKKYDLKTLGTDSLLPFPNFYSATSTEVFPGTTQITSYYFIEGVTAITFASVNKKDQVFEREFVKLIRDKSIPKSVYTPVAIDSINFAGRKIHLGRSCYWMGVNNVQCPHYGQFNWSVHQTQEDAAQSVTSQKNMIKAKKSGKIVSEEPVDVIFEGAAVKAEKAVYDFKGVTGLLAGMSGGKTLTIYFVSAPIRDHYVSCVMSFWNNDVVNPSGLPPLLEQVMKLK</sequence>
<feature type="signal peptide" evidence="1">
    <location>
        <begin position="1"/>
        <end position="18"/>
    </location>
</feature>
<reference evidence="2 3" key="1">
    <citation type="submission" date="2016-11" db="EMBL/GenBank/DDBJ databases">
        <authorList>
            <person name="Jaros S."/>
            <person name="Januszkiewicz K."/>
            <person name="Wedrychowicz H."/>
        </authorList>
    </citation>
    <scope>NUCLEOTIDE SEQUENCE [LARGE SCALE GENOMIC DNA]</scope>
    <source>
        <strain evidence="2 3">DSM 24787</strain>
    </source>
</reference>
<dbReference type="Proteomes" id="UP000185003">
    <property type="component" value="Unassembled WGS sequence"/>
</dbReference>
<dbReference type="STRING" id="536979.SAMN04488055_1818"/>
<dbReference type="OrthoDB" id="995555at2"/>
<dbReference type="EMBL" id="FSRA01000001">
    <property type="protein sequence ID" value="SIN86293.1"/>
    <property type="molecule type" value="Genomic_DNA"/>
</dbReference>
<proteinExistence type="predicted"/>
<protein>
    <recommendedName>
        <fullName evidence="4">GLPGLI family protein</fullName>
    </recommendedName>
</protein>
<keyword evidence="1" id="KW-0732">Signal</keyword>
<dbReference type="RefSeq" id="WP_074238932.1">
    <property type="nucleotide sequence ID" value="NZ_FSRA01000001.1"/>
</dbReference>
<organism evidence="2 3">
    <name type="scientific">Chitinophaga niabensis</name>
    <dbReference type="NCBI Taxonomy" id="536979"/>
    <lineage>
        <taxon>Bacteria</taxon>
        <taxon>Pseudomonadati</taxon>
        <taxon>Bacteroidota</taxon>
        <taxon>Chitinophagia</taxon>
        <taxon>Chitinophagales</taxon>
        <taxon>Chitinophagaceae</taxon>
        <taxon>Chitinophaga</taxon>
    </lineage>
</organism>
<evidence type="ECO:0000256" key="1">
    <source>
        <dbReference type="SAM" id="SignalP"/>
    </source>
</evidence>